<dbReference type="InterPro" id="IPR025711">
    <property type="entry name" value="PepSY"/>
</dbReference>
<evidence type="ECO:0000313" key="4">
    <source>
        <dbReference type="Proteomes" id="UP001274321"/>
    </source>
</evidence>
<evidence type="ECO:0000313" key="3">
    <source>
        <dbReference type="EMBL" id="MDX6807072.1"/>
    </source>
</evidence>
<gene>
    <name evidence="3" type="ORF">SCD90_13450</name>
</gene>
<proteinExistence type="predicted"/>
<organism evidence="3 4">
    <name type="scientific">Terrihabitans rhizophilus</name>
    <dbReference type="NCBI Taxonomy" id="3092662"/>
    <lineage>
        <taxon>Bacteria</taxon>
        <taxon>Pseudomonadati</taxon>
        <taxon>Pseudomonadota</taxon>
        <taxon>Alphaproteobacteria</taxon>
        <taxon>Hyphomicrobiales</taxon>
        <taxon>Terrihabitans</taxon>
    </lineage>
</organism>
<name>A0ABU4RQD5_9HYPH</name>
<evidence type="ECO:0000259" key="2">
    <source>
        <dbReference type="Pfam" id="PF13670"/>
    </source>
</evidence>
<feature type="chain" id="PRO_5045608028" evidence="1">
    <location>
        <begin position="26"/>
        <end position="90"/>
    </location>
</feature>
<dbReference type="Pfam" id="PF13670">
    <property type="entry name" value="PepSY_2"/>
    <property type="match status" value="1"/>
</dbReference>
<feature type="signal peptide" evidence="1">
    <location>
        <begin position="1"/>
        <end position="25"/>
    </location>
</feature>
<keyword evidence="1" id="KW-0732">Signal</keyword>
<dbReference type="EMBL" id="JAXAFJ010000009">
    <property type="protein sequence ID" value="MDX6807072.1"/>
    <property type="molecule type" value="Genomic_DNA"/>
</dbReference>
<dbReference type="Proteomes" id="UP001274321">
    <property type="component" value="Unassembled WGS sequence"/>
</dbReference>
<protein>
    <submittedName>
        <fullName evidence="3">PepSY domain-containing protein</fullName>
    </submittedName>
</protein>
<accession>A0ABU4RQD5</accession>
<evidence type="ECO:0000256" key="1">
    <source>
        <dbReference type="SAM" id="SignalP"/>
    </source>
</evidence>
<keyword evidence="4" id="KW-1185">Reference proteome</keyword>
<reference evidence="3 4" key="1">
    <citation type="submission" date="2023-11" db="EMBL/GenBank/DDBJ databases">
        <authorList>
            <person name="Bao R."/>
        </authorList>
    </citation>
    <scope>NUCLEOTIDE SEQUENCE [LARGE SCALE GENOMIC DNA]</scope>
    <source>
        <strain evidence="3 4">PJ23</strain>
    </source>
</reference>
<comment type="caution">
    <text evidence="3">The sequence shown here is derived from an EMBL/GenBank/DDBJ whole genome shotgun (WGS) entry which is preliminary data.</text>
</comment>
<feature type="domain" description="PepSY" evidence="2">
    <location>
        <begin position="10"/>
        <end position="80"/>
    </location>
</feature>
<sequence length="90" mass="9450">MTIRTACAAAALATSFAFLPAGAFAQDRAPTADETAQISAALTAKGYTSWGKIEMDDGKWEVDNAVGADGKRYDVDLDTSFAVTKAELDN</sequence>
<dbReference type="Gene3D" id="3.30.505.20">
    <property type="match status" value="1"/>
</dbReference>
<dbReference type="RefSeq" id="WP_319845197.1">
    <property type="nucleotide sequence ID" value="NZ_JAXAFJ010000009.1"/>
</dbReference>